<feature type="transmembrane region" description="Helical" evidence="2">
    <location>
        <begin position="82"/>
        <end position="99"/>
    </location>
</feature>
<dbReference type="AlphaFoldDB" id="A0A9C6WMR3"/>
<evidence type="ECO:0000256" key="2">
    <source>
        <dbReference type="SAM" id="Phobius"/>
    </source>
</evidence>
<name>A0A9C6WMR3_FRAOC</name>
<organism evidence="3 4">
    <name type="scientific">Frankliniella occidentalis</name>
    <name type="common">Western flower thrips</name>
    <name type="synonym">Euthrips occidentalis</name>
    <dbReference type="NCBI Taxonomy" id="133901"/>
    <lineage>
        <taxon>Eukaryota</taxon>
        <taxon>Metazoa</taxon>
        <taxon>Ecdysozoa</taxon>
        <taxon>Arthropoda</taxon>
        <taxon>Hexapoda</taxon>
        <taxon>Insecta</taxon>
        <taxon>Pterygota</taxon>
        <taxon>Neoptera</taxon>
        <taxon>Paraneoptera</taxon>
        <taxon>Thysanoptera</taxon>
        <taxon>Terebrantia</taxon>
        <taxon>Thripoidea</taxon>
        <taxon>Thripidae</taxon>
        <taxon>Frankliniella</taxon>
    </lineage>
</organism>
<accession>A0A9C6WMR3</accession>
<dbReference type="GeneID" id="127749080"/>
<proteinExistence type="predicted"/>
<keyword evidence="2" id="KW-0472">Membrane</keyword>
<dbReference type="KEGG" id="foc:127749080"/>
<keyword evidence="2" id="KW-0812">Transmembrane</keyword>
<evidence type="ECO:0000256" key="1">
    <source>
        <dbReference type="SAM" id="MobiDB-lite"/>
    </source>
</evidence>
<reference evidence="4" key="1">
    <citation type="submission" date="2025-08" db="UniProtKB">
        <authorList>
            <consortium name="RefSeq"/>
        </authorList>
    </citation>
    <scope>IDENTIFICATION</scope>
    <source>
        <tissue evidence="4">Whole organism</tissue>
    </source>
</reference>
<feature type="region of interest" description="Disordered" evidence="1">
    <location>
        <begin position="1"/>
        <end position="21"/>
    </location>
</feature>
<keyword evidence="3" id="KW-1185">Reference proteome</keyword>
<dbReference type="Proteomes" id="UP000504606">
    <property type="component" value="Unplaced"/>
</dbReference>
<gene>
    <name evidence="4" type="primary">LOC127749080</name>
</gene>
<protein>
    <submittedName>
        <fullName evidence="4">Uncharacterized protein LOC127749080</fullName>
    </submittedName>
</protein>
<dbReference type="RefSeq" id="XP_052121727.1">
    <property type="nucleotide sequence ID" value="XM_052265767.1"/>
</dbReference>
<keyword evidence="2" id="KW-1133">Transmembrane helix</keyword>
<sequence>MSQDISNESASSIDFQFSPPGSFTELVEENIVVPRKRERGQEPKQHLSSAKRQLVDVDSYIQTATIVSQNLTDVSSIVSAESGYLICLILLYGCLTITFL</sequence>
<evidence type="ECO:0000313" key="4">
    <source>
        <dbReference type="RefSeq" id="XP_052121727.1"/>
    </source>
</evidence>
<evidence type="ECO:0000313" key="3">
    <source>
        <dbReference type="Proteomes" id="UP000504606"/>
    </source>
</evidence>